<feature type="non-terminal residue" evidence="2">
    <location>
        <position position="1"/>
    </location>
</feature>
<feature type="compositionally biased region" description="Basic and acidic residues" evidence="1">
    <location>
        <begin position="446"/>
        <end position="460"/>
    </location>
</feature>
<dbReference type="AlphaFoldDB" id="A0A7J6SCS3"/>
<evidence type="ECO:0000313" key="2">
    <source>
        <dbReference type="EMBL" id="KAF4730779.1"/>
    </source>
</evidence>
<evidence type="ECO:0000313" key="3">
    <source>
        <dbReference type="Proteomes" id="UP000553632"/>
    </source>
</evidence>
<accession>A0A7J6SCS3</accession>
<proteinExistence type="predicted"/>
<reference evidence="2 3" key="1">
    <citation type="submission" date="2020-04" db="EMBL/GenBank/DDBJ databases">
        <title>Perkinsus olseni comparative genomics.</title>
        <authorList>
            <person name="Bogema D.R."/>
        </authorList>
    </citation>
    <scope>NUCLEOTIDE SEQUENCE [LARGE SCALE GENOMIC DNA]</scope>
    <source>
        <strain evidence="2 3">ATCC PRA-207</strain>
    </source>
</reference>
<evidence type="ECO:0000256" key="1">
    <source>
        <dbReference type="SAM" id="MobiDB-lite"/>
    </source>
</evidence>
<dbReference type="InterPro" id="IPR036034">
    <property type="entry name" value="PDZ_sf"/>
</dbReference>
<dbReference type="Proteomes" id="UP000553632">
    <property type="component" value="Unassembled WGS sequence"/>
</dbReference>
<feature type="compositionally biased region" description="Low complexity" evidence="1">
    <location>
        <begin position="251"/>
        <end position="266"/>
    </location>
</feature>
<feature type="compositionally biased region" description="Low complexity" evidence="1">
    <location>
        <begin position="464"/>
        <end position="474"/>
    </location>
</feature>
<dbReference type="EMBL" id="JABANO010019068">
    <property type="protein sequence ID" value="KAF4730779.1"/>
    <property type="molecule type" value="Genomic_DNA"/>
</dbReference>
<keyword evidence="3" id="KW-1185">Reference proteome</keyword>
<feature type="region of interest" description="Disordered" evidence="1">
    <location>
        <begin position="357"/>
        <end position="491"/>
    </location>
</feature>
<name>A0A7J6SCS3_PEROL</name>
<organism evidence="2 3">
    <name type="scientific">Perkinsus olseni</name>
    <name type="common">Perkinsus atlanticus</name>
    <dbReference type="NCBI Taxonomy" id="32597"/>
    <lineage>
        <taxon>Eukaryota</taxon>
        <taxon>Sar</taxon>
        <taxon>Alveolata</taxon>
        <taxon>Perkinsozoa</taxon>
        <taxon>Perkinsea</taxon>
        <taxon>Perkinsida</taxon>
        <taxon>Perkinsidae</taxon>
        <taxon>Perkinsus</taxon>
    </lineage>
</organism>
<protein>
    <recommendedName>
        <fullName evidence="4">PDZ domain-containing protein</fullName>
    </recommendedName>
</protein>
<gene>
    <name evidence="2" type="ORF">FOZ63_031636</name>
</gene>
<dbReference type="SUPFAM" id="SSF50156">
    <property type="entry name" value="PDZ domain-like"/>
    <property type="match status" value="1"/>
</dbReference>
<comment type="caution">
    <text evidence="2">The sequence shown here is derived from an EMBL/GenBank/DDBJ whole genome shotgun (WGS) entry which is preliminary data.</text>
</comment>
<feature type="compositionally biased region" description="Polar residues" evidence="1">
    <location>
        <begin position="433"/>
        <end position="445"/>
    </location>
</feature>
<feature type="compositionally biased region" description="Low complexity" evidence="1">
    <location>
        <begin position="304"/>
        <end position="318"/>
    </location>
</feature>
<evidence type="ECO:0008006" key="4">
    <source>
        <dbReference type="Google" id="ProtNLM"/>
    </source>
</evidence>
<sequence>KALTDEVAPSLVDPYIRNLKPLIDLSHPSLLDDTRLPIFERSALRYALQGYSSRLCLFADAHLLALTSIALASTEFGINVTQLSHPYRPNVPWYQLVGGDSPAAQRARRNGSSTESDLHVAVQLLLKYCRTTAASAARRAATAEAVVGSPRRLSPAMAAAVAGGLLSKRIDFDSHQPLGVSILGDRVVDVDPGRQAACIGVRRGWRLVKVNDHAFSGEILRDVIALRGRCTIEFEIPADELAVVGSGGIPTDSGSTTVTAGSGTSSDRMNFGTAMAVVGKRKPTAARQQSRGKAESPSKRRRAGSGTVKKATTTAAAGAGKGKKVAIPSGEAALAAAASAEVAAAAMAAVGLMKEPAGETEEASGGGGVASGEASAQAAAPAQASEEPRQQQQPLPASPLPLVDNVDVVDAPLPEGPPKEEALPPPVDAPREFNQTVPTDTTSPSRTDEMGPLEDSKGDAESEIAAIAAAAAAAVGEGGGPMTGETDKTEN</sequence>
<feature type="region of interest" description="Disordered" evidence="1">
    <location>
        <begin position="247"/>
        <end position="323"/>
    </location>
</feature>
<feature type="compositionally biased region" description="Low complexity" evidence="1">
    <location>
        <begin position="371"/>
        <end position="413"/>
    </location>
</feature>